<accession>A0ABP9A0B5</accession>
<evidence type="ECO:0000313" key="1">
    <source>
        <dbReference type="EMBL" id="GAA4770902.1"/>
    </source>
</evidence>
<evidence type="ECO:0000313" key="2">
    <source>
        <dbReference type="Proteomes" id="UP001501147"/>
    </source>
</evidence>
<name>A0ABP9A0B5_9ACTN</name>
<dbReference type="EMBL" id="BAABJV010000003">
    <property type="protein sequence ID" value="GAA4770902.1"/>
    <property type="molecule type" value="Genomic_DNA"/>
</dbReference>
<gene>
    <name evidence="1" type="ORF">GCM10023329_17560</name>
</gene>
<proteinExistence type="predicted"/>
<dbReference type="Proteomes" id="UP001501147">
    <property type="component" value="Unassembled WGS sequence"/>
</dbReference>
<dbReference type="SUPFAM" id="SSF54909">
    <property type="entry name" value="Dimeric alpha+beta barrel"/>
    <property type="match status" value="1"/>
</dbReference>
<sequence>MKATVAWWDLSGSGQNTASMRRYLAEEAVDRFARVEGLVAKVWIADPATERWGAVLLWESAAAAARPLPPRAAELIGRPPVQHTLFDVEAVVAGPGGLPGPLPAGLVHGAPGL</sequence>
<comment type="caution">
    <text evidence="1">The sequence shown here is derived from an EMBL/GenBank/DDBJ whole genome shotgun (WGS) entry which is preliminary data.</text>
</comment>
<dbReference type="InterPro" id="IPR011008">
    <property type="entry name" value="Dimeric_a/b-barrel"/>
</dbReference>
<organism evidence="1 2">
    <name type="scientific">Streptomyces sanyensis</name>
    <dbReference type="NCBI Taxonomy" id="568869"/>
    <lineage>
        <taxon>Bacteria</taxon>
        <taxon>Bacillati</taxon>
        <taxon>Actinomycetota</taxon>
        <taxon>Actinomycetes</taxon>
        <taxon>Kitasatosporales</taxon>
        <taxon>Streptomycetaceae</taxon>
        <taxon>Streptomyces</taxon>
    </lineage>
</organism>
<evidence type="ECO:0008006" key="3">
    <source>
        <dbReference type="Google" id="ProtNLM"/>
    </source>
</evidence>
<dbReference type="Gene3D" id="3.30.70.100">
    <property type="match status" value="1"/>
</dbReference>
<reference evidence="2" key="1">
    <citation type="journal article" date="2019" name="Int. J. Syst. Evol. Microbiol.">
        <title>The Global Catalogue of Microorganisms (GCM) 10K type strain sequencing project: providing services to taxonomists for standard genome sequencing and annotation.</title>
        <authorList>
            <consortium name="The Broad Institute Genomics Platform"/>
            <consortium name="The Broad Institute Genome Sequencing Center for Infectious Disease"/>
            <person name="Wu L."/>
            <person name="Ma J."/>
        </authorList>
    </citation>
    <scope>NUCLEOTIDE SEQUENCE [LARGE SCALE GENOMIC DNA]</scope>
    <source>
        <strain evidence="2">JCM 18324</strain>
    </source>
</reference>
<protein>
    <recommendedName>
        <fullName evidence="3">Monooxygenase</fullName>
    </recommendedName>
</protein>
<keyword evidence="2" id="KW-1185">Reference proteome</keyword>